<dbReference type="InterPro" id="IPR036291">
    <property type="entry name" value="NAD(P)-bd_dom_sf"/>
</dbReference>
<dbReference type="STRING" id="2512241.A0A553ICX4"/>
<keyword evidence="2" id="KW-0560">Oxidoreductase</keyword>
<dbReference type="GO" id="GO:0016651">
    <property type="term" value="F:oxidoreductase activity, acting on NAD(P)H"/>
    <property type="evidence" value="ECO:0007669"/>
    <property type="project" value="InterPro"/>
</dbReference>
<gene>
    <name evidence="4" type="ORF">FHL15_001262</name>
</gene>
<dbReference type="CDD" id="cd08249">
    <property type="entry name" value="enoyl_reductase_like"/>
    <property type="match status" value="1"/>
</dbReference>
<protein>
    <recommendedName>
        <fullName evidence="3">Enoyl reductase (ER) domain-containing protein</fullName>
    </recommendedName>
</protein>
<accession>A0A553ICX4</accession>
<dbReference type="Pfam" id="PF08240">
    <property type="entry name" value="ADH_N"/>
    <property type="match status" value="1"/>
</dbReference>
<comment type="similarity">
    <text evidence="1">Belongs to the zinc-containing alcohol dehydrogenase family.</text>
</comment>
<evidence type="ECO:0000313" key="5">
    <source>
        <dbReference type="Proteomes" id="UP000319160"/>
    </source>
</evidence>
<evidence type="ECO:0000256" key="2">
    <source>
        <dbReference type="ARBA" id="ARBA00023002"/>
    </source>
</evidence>
<dbReference type="InterPro" id="IPR047122">
    <property type="entry name" value="Trans-enoyl_RdTase-like"/>
</dbReference>
<dbReference type="Pfam" id="PF00107">
    <property type="entry name" value="ADH_zinc_N"/>
    <property type="match status" value="1"/>
</dbReference>
<organism evidence="4 5">
    <name type="scientific">Xylaria flabelliformis</name>
    <dbReference type="NCBI Taxonomy" id="2512241"/>
    <lineage>
        <taxon>Eukaryota</taxon>
        <taxon>Fungi</taxon>
        <taxon>Dikarya</taxon>
        <taxon>Ascomycota</taxon>
        <taxon>Pezizomycotina</taxon>
        <taxon>Sordariomycetes</taxon>
        <taxon>Xylariomycetidae</taxon>
        <taxon>Xylariales</taxon>
        <taxon>Xylariaceae</taxon>
        <taxon>Xylaria</taxon>
    </lineage>
</organism>
<dbReference type="PANTHER" id="PTHR45348:SF2">
    <property type="entry name" value="ZINC-TYPE ALCOHOL DEHYDROGENASE-LIKE PROTEIN C2E1P3.01"/>
    <property type="match status" value="1"/>
</dbReference>
<reference evidence="5" key="1">
    <citation type="submission" date="2019-06" db="EMBL/GenBank/DDBJ databases">
        <title>Draft genome sequence of the griseofulvin-producing fungus Xylaria cubensis strain G536.</title>
        <authorList>
            <person name="Mead M.E."/>
            <person name="Raja H.A."/>
            <person name="Steenwyk J.L."/>
            <person name="Knowles S.L."/>
            <person name="Oberlies N.H."/>
            <person name="Rokas A."/>
        </authorList>
    </citation>
    <scope>NUCLEOTIDE SEQUENCE [LARGE SCALE GENOMIC DNA]</scope>
    <source>
        <strain evidence="5">G536</strain>
    </source>
</reference>
<proteinExistence type="inferred from homology"/>
<dbReference type="EMBL" id="VFLP01000004">
    <property type="protein sequence ID" value="TRX98052.1"/>
    <property type="molecule type" value="Genomic_DNA"/>
</dbReference>
<dbReference type="Proteomes" id="UP000319160">
    <property type="component" value="Unassembled WGS sequence"/>
</dbReference>
<comment type="caution">
    <text evidence="4">The sequence shown here is derived from an EMBL/GenBank/DDBJ whole genome shotgun (WGS) entry which is preliminary data.</text>
</comment>
<dbReference type="InterPro" id="IPR011032">
    <property type="entry name" value="GroES-like_sf"/>
</dbReference>
<dbReference type="Gene3D" id="3.90.180.10">
    <property type="entry name" value="Medium-chain alcohol dehydrogenases, catalytic domain"/>
    <property type="match status" value="1"/>
</dbReference>
<dbReference type="SUPFAM" id="SSF51735">
    <property type="entry name" value="NAD(P)-binding Rossmann-fold domains"/>
    <property type="match status" value="1"/>
</dbReference>
<dbReference type="AlphaFoldDB" id="A0A553ICX4"/>
<dbReference type="SUPFAM" id="SSF50129">
    <property type="entry name" value="GroES-like"/>
    <property type="match status" value="1"/>
</dbReference>
<dbReference type="InterPro" id="IPR013154">
    <property type="entry name" value="ADH-like_N"/>
</dbReference>
<name>A0A553ICX4_9PEZI</name>
<sequence>MTTKAVVLVEKGKVAIEEVPLPKLRDDYVLVKVNAVGINPTDWKHIDFGIAKAGSRIGCDYAGIVEAIGSRVTKQFKKGDRISGVVHGGDETQHENGAFANHIVAKGDVQIKTPHNVSDEEAATLGISISTVGQGLYRTLGLPLPVEAAQGVQYILIYGGSTATGIFGIQFARLSGLKVVTTASPHNFEYLKCLGADAVFDYKSPTVADDIRKYTNNTLKLAWDCTGFGGPIVAGSLSSEGGKYASIMPVRKEEVLAVNPNVDGPYVTLMYSIFGERVIKGDEIPANHEEFEFAKTFWEISRQLLEEGKLKAPRTVVNKGGYGLKGVLKGLDELRANNVSGEKLVYTL</sequence>
<keyword evidence="5" id="KW-1185">Reference proteome</keyword>
<dbReference type="OrthoDB" id="9992527at2759"/>
<dbReference type="InterPro" id="IPR013149">
    <property type="entry name" value="ADH-like_C"/>
</dbReference>
<dbReference type="Gene3D" id="3.40.50.720">
    <property type="entry name" value="NAD(P)-binding Rossmann-like Domain"/>
    <property type="match status" value="1"/>
</dbReference>
<dbReference type="PANTHER" id="PTHR45348">
    <property type="entry name" value="HYPOTHETICAL OXIDOREDUCTASE (EUROFUNG)"/>
    <property type="match status" value="1"/>
</dbReference>
<dbReference type="SMART" id="SM00829">
    <property type="entry name" value="PKS_ER"/>
    <property type="match status" value="1"/>
</dbReference>
<evidence type="ECO:0000256" key="1">
    <source>
        <dbReference type="ARBA" id="ARBA00008072"/>
    </source>
</evidence>
<feature type="domain" description="Enoyl reductase (ER)" evidence="3">
    <location>
        <begin position="12"/>
        <end position="345"/>
    </location>
</feature>
<evidence type="ECO:0000313" key="4">
    <source>
        <dbReference type="EMBL" id="TRX98052.1"/>
    </source>
</evidence>
<evidence type="ECO:0000259" key="3">
    <source>
        <dbReference type="SMART" id="SM00829"/>
    </source>
</evidence>
<dbReference type="InterPro" id="IPR020843">
    <property type="entry name" value="ER"/>
</dbReference>